<accession>A0ABP1BS75</accession>
<gene>
    <name evidence="1" type="ORF">CSSPJE1EN2_LOCUS20206</name>
</gene>
<protein>
    <recommendedName>
        <fullName evidence="3">Ribosomal protein S14</fullName>
    </recommendedName>
</protein>
<evidence type="ECO:0008006" key="3">
    <source>
        <dbReference type="Google" id="ProtNLM"/>
    </source>
</evidence>
<reference evidence="1" key="1">
    <citation type="submission" date="2024-03" db="EMBL/GenBank/DDBJ databases">
        <authorList>
            <consortium name="ELIXIR-Norway"/>
            <consortium name="Elixir Norway"/>
        </authorList>
    </citation>
    <scope>NUCLEOTIDE SEQUENCE</scope>
</reference>
<feature type="non-terminal residue" evidence="1">
    <location>
        <position position="75"/>
    </location>
</feature>
<evidence type="ECO:0000313" key="1">
    <source>
        <dbReference type="EMBL" id="CAK9878420.1"/>
    </source>
</evidence>
<organism evidence="1 2">
    <name type="scientific">Sphagnum jensenii</name>
    <dbReference type="NCBI Taxonomy" id="128206"/>
    <lineage>
        <taxon>Eukaryota</taxon>
        <taxon>Viridiplantae</taxon>
        <taxon>Streptophyta</taxon>
        <taxon>Embryophyta</taxon>
        <taxon>Bryophyta</taxon>
        <taxon>Sphagnophytina</taxon>
        <taxon>Sphagnopsida</taxon>
        <taxon>Sphagnales</taxon>
        <taxon>Sphagnaceae</taxon>
        <taxon>Sphagnum</taxon>
    </lineage>
</organism>
<sequence length="75" mass="8796">MAHLCVCVRERERERERKNREKLPAWSLQLENRKLHQEVSKSLRSSIKSCKAIVHCLAHVTRLILLRKSPKLVGV</sequence>
<dbReference type="EMBL" id="OZ023707">
    <property type="protein sequence ID" value="CAK9878420.1"/>
    <property type="molecule type" value="Genomic_DNA"/>
</dbReference>
<evidence type="ECO:0000313" key="2">
    <source>
        <dbReference type="Proteomes" id="UP001497522"/>
    </source>
</evidence>
<dbReference type="Proteomes" id="UP001497522">
    <property type="component" value="Chromosome 6"/>
</dbReference>
<name>A0ABP1BS75_9BRYO</name>
<proteinExistence type="predicted"/>
<keyword evidence="2" id="KW-1185">Reference proteome</keyword>